<evidence type="ECO:0000313" key="2">
    <source>
        <dbReference type="Proteomes" id="UP001447188"/>
    </source>
</evidence>
<protein>
    <submittedName>
        <fullName evidence="1">Uncharacterized protein</fullName>
    </submittedName>
</protein>
<reference evidence="1 2" key="1">
    <citation type="submission" date="2024-02" db="EMBL/GenBank/DDBJ databases">
        <title>Discinaceae phylogenomics.</title>
        <authorList>
            <person name="Dirks A.C."/>
            <person name="James T.Y."/>
        </authorList>
    </citation>
    <scope>NUCLEOTIDE SEQUENCE [LARGE SCALE GENOMIC DNA]</scope>
    <source>
        <strain evidence="1 2">ACD0624</strain>
    </source>
</reference>
<dbReference type="Proteomes" id="UP001447188">
    <property type="component" value="Unassembled WGS sequence"/>
</dbReference>
<sequence>MTSNAQITTELASLHGALRQRAVVPNTSTTTALAVSGKDPIKTIDASGAGSLAAYQEIMKKNGHGRLGRTHMEDVDRLPDSARSELDIFLRRTILKMLPVSGGYSAIDADAVFAALSSFGLRLENRNPLADVTVFGDSCDKTTIERLQNFCAHFYTASTNNFASYWRASAMETLIELARYRGLFGNDGFLKAVE</sequence>
<gene>
    <name evidence="1" type="ORF">Q9L58_009143</name>
</gene>
<accession>A0ABR3G8G3</accession>
<organism evidence="1 2">
    <name type="scientific">Discina gigas</name>
    <dbReference type="NCBI Taxonomy" id="1032678"/>
    <lineage>
        <taxon>Eukaryota</taxon>
        <taxon>Fungi</taxon>
        <taxon>Dikarya</taxon>
        <taxon>Ascomycota</taxon>
        <taxon>Pezizomycotina</taxon>
        <taxon>Pezizomycetes</taxon>
        <taxon>Pezizales</taxon>
        <taxon>Discinaceae</taxon>
        <taxon>Discina</taxon>
    </lineage>
</organism>
<comment type="caution">
    <text evidence="1">The sequence shown here is derived from an EMBL/GenBank/DDBJ whole genome shotgun (WGS) entry which is preliminary data.</text>
</comment>
<evidence type="ECO:0000313" key="1">
    <source>
        <dbReference type="EMBL" id="KAL0631992.1"/>
    </source>
</evidence>
<dbReference type="EMBL" id="JBBBZM010000195">
    <property type="protein sequence ID" value="KAL0631992.1"/>
    <property type="molecule type" value="Genomic_DNA"/>
</dbReference>
<proteinExistence type="predicted"/>
<keyword evidence="2" id="KW-1185">Reference proteome</keyword>
<name>A0ABR3G8G3_9PEZI</name>